<sequence length="597" mass="66771">MFKFSGSRTTWQIARTRALAHGRAARGCHGLSQEIERFRDEEDGNAIILTLFMFLFMLVMAGLGIDMMRYEMERTHLQATLDSAVLAGAGAPIGSEVDDVKAIIEDYFAKNDMSSYLHDIDTDGTGTDDIETSLNATRAYAEASMNIDTYLMKLSGVDTLEAFGAAEAEVRTPKLEVSLVLDVSGSMEGTKMTNLKSAARNFVTTIIDGSEPGNTVISLVPFSWNVAPGADIYNALTVNDTHDYSSCLRFSSSDYTTAGIDPSVAYDQQIYTSLYGGFDDLNAEWRSCFPEVRAQILPYSMSKSDLHSRINSLDADGNTSAHIGMKWGAALLDPKFSSVFTTLQSSDVGVVDASLANIPSSYTEGDTLKIIVLMADGQNTDSYYFDENSPYRGANSDLYRLTFQEQEFLYAYSVYNVSRRYYDSYYEQYCEYYSSWFKCEYSEEGQEYSLYYLRDGNDYLDIDENDWLNYYEFGDLQEREDFVRAERLDWEEAWGLMSPDWYGSKTGNWGPWNDYRYSEREGGGTKDTMMQNICNATKTQGVVVYTIGYGISSGGNAERQLQACASSGNHYYPTNGSNISAAFSSIASNVQNLRLTQ</sequence>
<protein>
    <submittedName>
        <fullName evidence="3">Flp pilus assembly protein TadG</fullName>
    </submittedName>
</protein>
<evidence type="ECO:0000313" key="4">
    <source>
        <dbReference type="Proteomes" id="UP000325785"/>
    </source>
</evidence>
<dbReference type="KEGG" id="rid:RIdsm_02056"/>
<evidence type="ECO:0000259" key="2">
    <source>
        <dbReference type="Pfam" id="PF13400"/>
    </source>
</evidence>
<keyword evidence="1" id="KW-0812">Transmembrane</keyword>
<reference evidence="3 4" key="1">
    <citation type="submission" date="2018-08" db="EMBL/GenBank/DDBJ databases">
        <title>Genetic Globetrotter - A new plasmid hitch-hiking vast phylogenetic and geographic distances.</title>
        <authorList>
            <person name="Vollmers J."/>
            <person name="Petersen J."/>
        </authorList>
    </citation>
    <scope>NUCLEOTIDE SEQUENCE [LARGE SCALE GENOMIC DNA]</scope>
    <source>
        <strain evidence="3 4">DSM 26383</strain>
    </source>
</reference>
<dbReference type="InterPro" id="IPR028087">
    <property type="entry name" value="Tad_N"/>
</dbReference>
<keyword evidence="1" id="KW-0472">Membrane</keyword>
<evidence type="ECO:0000313" key="3">
    <source>
        <dbReference type="EMBL" id="QEW26258.1"/>
    </source>
</evidence>
<gene>
    <name evidence="3" type="ORF">RIdsm_02056</name>
</gene>
<dbReference type="CDD" id="cd00198">
    <property type="entry name" value="vWFA"/>
    <property type="match status" value="1"/>
</dbReference>
<name>A0A5P3AD49_9RHOB</name>
<evidence type="ECO:0000256" key="1">
    <source>
        <dbReference type="SAM" id="Phobius"/>
    </source>
</evidence>
<feature type="transmembrane region" description="Helical" evidence="1">
    <location>
        <begin position="46"/>
        <end position="65"/>
    </location>
</feature>
<dbReference type="OrthoDB" id="7522752at2"/>
<dbReference type="RefSeq" id="WP_057813482.1">
    <property type="nucleotide sequence ID" value="NZ_CP031598.1"/>
</dbReference>
<organism evidence="3 4">
    <name type="scientific">Roseovarius indicus</name>
    <dbReference type="NCBI Taxonomy" id="540747"/>
    <lineage>
        <taxon>Bacteria</taxon>
        <taxon>Pseudomonadati</taxon>
        <taxon>Pseudomonadota</taxon>
        <taxon>Alphaproteobacteria</taxon>
        <taxon>Rhodobacterales</taxon>
        <taxon>Roseobacteraceae</taxon>
        <taxon>Roseovarius</taxon>
    </lineage>
</organism>
<dbReference type="Pfam" id="PF13400">
    <property type="entry name" value="Tad"/>
    <property type="match status" value="1"/>
</dbReference>
<dbReference type="Gene3D" id="3.40.50.410">
    <property type="entry name" value="von Willebrand factor, type A domain"/>
    <property type="match status" value="1"/>
</dbReference>
<proteinExistence type="predicted"/>
<dbReference type="InterPro" id="IPR036465">
    <property type="entry name" value="vWFA_dom_sf"/>
</dbReference>
<dbReference type="AlphaFoldDB" id="A0A5P3AD49"/>
<dbReference type="EMBL" id="CP031598">
    <property type="protein sequence ID" value="QEW26258.1"/>
    <property type="molecule type" value="Genomic_DNA"/>
</dbReference>
<keyword evidence="1" id="KW-1133">Transmembrane helix</keyword>
<accession>A0A5P3AD49</accession>
<dbReference type="SUPFAM" id="SSF53300">
    <property type="entry name" value="vWA-like"/>
    <property type="match status" value="1"/>
</dbReference>
<dbReference type="Proteomes" id="UP000325785">
    <property type="component" value="Chromosome"/>
</dbReference>
<feature type="domain" description="Putative Flp pilus-assembly TadG-like N-terminal" evidence="2">
    <location>
        <begin position="44"/>
        <end position="90"/>
    </location>
</feature>